<dbReference type="Pfam" id="PF21639">
    <property type="entry name" value="ORC5_lid"/>
    <property type="match status" value="1"/>
</dbReference>
<feature type="domain" description="ORC5 lid" evidence="5">
    <location>
        <begin position="249"/>
        <end position="309"/>
    </location>
</feature>
<dbReference type="EMBL" id="CABFWN010000003">
    <property type="protein sequence ID" value="VUG18379.1"/>
    <property type="molecule type" value="Genomic_DNA"/>
</dbReference>
<evidence type="ECO:0000313" key="9">
    <source>
        <dbReference type="Proteomes" id="UP000568158"/>
    </source>
</evidence>
<dbReference type="InterPro" id="IPR048866">
    <property type="entry name" value="ORC5_lid"/>
</dbReference>
<reference evidence="7 8" key="1">
    <citation type="submission" date="2019-07" db="EMBL/GenBank/DDBJ databases">
        <authorList>
            <person name="Friedrich A."/>
            <person name="Schacherer J."/>
        </authorList>
    </citation>
    <scope>NUCLEOTIDE SEQUENCE [LARGE SCALE GENOMIC DNA]</scope>
</reference>
<evidence type="ECO:0000256" key="3">
    <source>
        <dbReference type="ARBA" id="ARBA00023242"/>
    </source>
</evidence>
<gene>
    <name evidence="7" type="ORF">DEBR0S3_09186G</name>
    <name evidence="6" type="ORF">HII12_004391</name>
</gene>
<dbReference type="SUPFAM" id="SSF52540">
    <property type="entry name" value="P-loop containing nucleoside triphosphate hydrolases"/>
    <property type="match status" value="1"/>
</dbReference>
<evidence type="ECO:0000313" key="6">
    <source>
        <dbReference type="EMBL" id="KAF6007501.1"/>
    </source>
</evidence>
<protein>
    <submittedName>
        <fullName evidence="7">DEBR0S3_09186g1_1</fullName>
    </submittedName>
</protein>
<keyword evidence="2" id="KW-0235">DNA replication</keyword>
<evidence type="ECO:0000256" key="1">
    <source>
        <dbReference type="ARBA" id="ARBA00004123"/>
    </source>
</evidence>
<dbReference type="EMBL" id="JABCYN010000041">
    <property type="protein sequence ID" value="KAF6007501.1"/>
    <property type="molecule type" value="Genomic_DNA"/>
</dbReference>
<proteinExistence type="predicted"/>
<comment type="subcellular location">
    <subcellularLocation>
        <location evidence="1">Nucleus</location>
    </subcellularLocation>
</comment>
<dbReference type="Proteomes" id="UP000568158">
    <property type="component" value="Unassembled WGS sequence"/>
</dbReference>
<dbReference type="PANTHER" id="PTHR12705">
    <property type="entry name" value="ORIGIN RECOGNITION COMPLEX SUBUNIT 5"/>
    <property type="match status" value="1"/>
</dbReference>
<dbReference type="Gene3D" id="3.40.50.300">
    <property type="entry name" value="P-loop containing nucleotide triphosphate hydrolases"/>
    <property type="match status" value="1"/>
</dbReference>
<evidence type="ECO:0000259" key="4">
    <source>
        <dbReference type="Pfam" id="PF14630"/>
    </source>
</evidence>
<dbReference type="GO" id="GO:0005664">
    <property type="term" value="C:nuclear origin of replication recognition complex"/>
    <property type="evidence" value="ECO:0007669"/>
    <property type="project" value="TreeGrafter"/>
</dbReference>
<evidence type="ECO:0000259" key="5">
    <source>
        <dbReference type="Pfam" id="PF21639"/>
    </source>
</evidence>
<keyword evidence="8" id="KW-1185">Reference proteome</keyword>
<organism evidence="7 8">
    <name type="scientific">Dekkera bruxellensis</name>
    <name type="common">Brettanomyces custersii</name>
    <dbReference type="NCBI Taxonomy" id="5007"/>
    <lineage>
        <taxon>Eukaryota</taxon>
        <taxon>Fungi</taxon>
        <taxon>Dikarya</taxon>
        <taxon>Ascomycota</taxon>
        <taxon>Saccharomycotina</taxon>
        <taxon>Pichiomycetes</taxon>
        <taxon>Pichiales</taxon>
        <taxon>Pichiaceae</taxon>
        <taxon>Brettanomyces</taxon>
    </lineage>
</organism>
<dbReference type="Pfam" id="PF14630">
    <property type="entry name" value="ORC5_C"/>
    <property type="match status" value="1"/>
</dbReference>
<evidence type="ECO:0000256" key="2">
    <source>
        <dbReference type="ARBA" id="ARBA00022705"/>
    </source>
</evidence>
<dbReference type="InterPro" id="IPR020796">
    <property type="entry name" value="ORC5"/>
</dbReference>
<dbReference type="PANTHER" id="PTHR12705:SF0">
    <property type="entry name" value="ORIGIN RECOGNITION COMPLEX SUBUNIT 5"/>
    <property type="match status" value="1"/>
</dbReference>
<evidence type="ECO:0000313" key="7">
    <source>
        <dbReference type="EMBL" id="VUG18379.1"/>
    </source>
</evidence>
<accession>A0A7D9CYY5</accession>
<name>A0A7D9CYY5_DEKBR</name>
<dbReference type="GO" id="GO:0003688">
    <property type="term" value="F:DNA replication origin binding"/>
    <property type="evidence" value="ECO:0007669"/>
    <property type="project" value="TreeGrafter"/>
</dbReference>
<dbReference type="GO" id="GO:0006270">
    <property type="term" value="P:DNA replication initiation"/>
    <property type="evidence" value="ECO:0007669"/>
    <property type="project" value="TreeGrafter"/>
</dbReference>
<dbReference type="InterPro" id="IPR047088">
    <property type="entry name" value="ORC5_C"/>
</dbReference>
<dbReference type="InterPro" id="IPR027417">
    <property type="entry name" value="P-loop_NTPase"/>
</dbReference>
<dbReference type="AlphaFoldDB" id="A0A7D9CYY5"/>
<feature type="domain" description="Origin recognition complex subunit 5 C-terminal" evidence="4">
    <location>
        <begin position="352"/>
        <end position="494"/>
    </location>
</feature>
<dbReference type="Proteomes" id="UP000478008">
    <property type="component" value="Unassembled WGS sequence"/>
</dbReference>
<evidence type="ECO:0000313" key="8">
    <source>
        <dbReference type="Proteomes" id="UP000478008"/>
    </source>
</evidence>
<reference evidence="6 9" key="2">
    <citation type="journal article" date="2020" name="Appl. Microbiol. Biotechnol.">
        <title>Targeted gene deletion in Brettanomyces bruxellensis with an expression-free CRISPR-Cas9 system.</title>
        <authorList>
            <person name="Varela C."/>
            <person name="Bartel C."/>
            <person name="Onetto C."/>
            <person name="Borneman A."/>
        </authorList>
    </citation>
    <scope>NUCLEOTIDE SEQUENCE [LARGE SCALE GENOMIC DNA]</scope>
    <source>
        <strain evidence="6 9">AWRI1613</strain>
    </source>
</reference>
<sequence>MPGIGENEIWNLNPYKNHELGVLSTFIVPDTNICAPGIIVEGPESSGKTFTVIKYANYLRKKFDVKWMQIKCDYCMTRRRVLRKVLEFMEEILEVDPDYTEYRRRIHSSRQMSHCENLSNFTYVLKHTFGSALENKVKEVRSQTVLFVLDRVDRMLISEQIGELCGALTRLHEQDDLFQGICFVFVVNRADYLNLSTMSIPTIQFTSYNIEQINNIIGKKFVSDEWLEAVYRDLDSAKISKKQLQIFIRSFVEYIVKTYGSYFGHNIDMIIPALRRLWPAFYEPIKARGSIKPRVNDVLTTFMRKRRLLQTEYGLVTKIADENGIKVGDKFISRELQSPTKAKENNKMRYDLPLRTKYIVVASFLASFTDPKYDMVNFSKNRELRSNRRVRYKRRKTNTSNETMGTKLMSPKPFSLERMLAILRSVATEFDVGQELADDVQLQNDISTLTSLKMLIKMGAHDTIGGATKWRTNMEWSAVQQIANDVGFKIENYLQY</sequence>
<keyword evidence="3" id="KW-0539">Nucleus</keyword>